<sequence length="101" mass="11739">MEPIYQRDNVEYLVHRVSKDGLETSPKDLEALIDLAFLDHSDQCYQDYAIYAAVLYELREVDFAVMSKHCVDPRWIRAHRAFETLKSKIASTSCVAKWVNT</sequence>
<gene>
    <name evidence="1" type="ORF">PHPALM_11966</name>
</gene>
<keyword evidence="1" id="KW-0808">Transferase</keyword>
<accession>A0A2P4Y0Y8</accession>
<organism evidence="1 2">
    <name type="scientific">Phytophthora palmivora</name>
    <dbReference type="NCBI Taxonomy" id="4796"/>
    <lineage>
        <taxon>Eukaryota</taxon>
        <taxon>Sar</taxon>
        <taxon>Stramenopiles</taxon>
        <taxon>Oomycota</taxon>
        <taxon>Peronosporomycetes</taxon>
        <taxon>Peronosporales</taxon>
        <taxon>Peronosporaceae</taxon>
        <taxon>Phytophthora</taxon>
    </lineage>
</organism>
<evidence type="ECO:0000313" key="1">
    <source>
        <dbReference type="EMBL" id="POM71471.1"/>
    </source>
</evidence>
<reference evidence="1 2" key="1">
    <citation type="journal article" date="2017" name="Genome Biol. Evol.">
        <title>Phytophthora megakarya and P. palmivora, closely related causal agents of cacao black pod rot, underwent increases in genome sizes and gene numbers by different mechanisms.</title>
        <authorList>
            <person name="Ali S.S."/>
            <person name="Shao J."/>
            <person name="Lary D.J."/>
            <person name="Kronmiller B."/>
            <person name="Shen D."/>
            <person name="Strem M.D."/>
            <person name="Amoako-Attah I."/>
            <person name="Akrofi A.Y."/>
            <person name="Begoude B.A."/>
            <person name="Ten Hoopen G.M."/>
            <person name="Coulibaly K."/>
            <person name="Kebe B.I."/>
            <person name="Melnick R.L."/>
            <person name="Guiltinan M.J."/>
            <person name="Tyler B.M."/>
            <person name="Meinhardt L.W."/>
            <person name="Bailey B.A."/>
        </authorList>
    </citation>
    <scope>NUCLEOTIDE SEQUENCE [LARGE SCALE GENOMIC DNA]</scope>
    <source>
        <strain evidence="2">sbr112.9</strain>
    </source>
</reference>
<comment type="caution">
    <text evidence="1">The sequence shown here is derived from an EMBL/GenBank/DDBJ whole genome shotgun (WGS) entry which is preliminary data.</text>
</comment>
<dbReference type="EMBL" id="NCKW01006485">
    <property type="protein sequence ID" value="POM71471.1"/>
    <property type="molecule type" value="Genomic_DNA"/>
</dbReference>
<dbReference type="GO" id="GO:0003964">
    <property type="term" value="F:RNA-directed DNA polymerase activity"/>
    <property type="evidence" value="ECO:0007669"/>
    <property type="project" value="UniProtKB-KW"/>
</dbReference>
<evidence type="ECO:0000313" key="2">
    <source>
        <dbReference type="Proteomes" id="UP000237271"/>
    </source>
</evidence>
<protein>
    <submittedName>
        <fullName evidence="1">Reverse transcriptase</fullName>
    </submittedName>
</protein>
<dbReference type="Proteomes" id="UP000237271">
    <property type="component" value="Unassembled WGS sequence"/>
</dbReference>
<name>A0A2P4Y0Y8_9STRA</name>
<keyword evidence="2" id="KW-1185">Reference proteome</keyword>
<proteinExistence type="predicted"/>
<keyword evidence="1" id="KW-0548">Nucleotidyltransferase</keyword>
<keyword evidence="1" id="KW-0695">RNA-directed DNA polymerase</keyword>
<dbReference type="AlphaFoldDB" id="A0A2P4Y0Y8"/>
<dbReference type="OrthoDB" id="10504287at2759"/>